<protein>
    <submittedName>
        <fullName evidence="1">Multi-sensor signal transduction histidine kinase</fullName>
    </submittedName>
</protein>
<evidence type="ECO:0000313" key="1">
    <source>
        <dbReference type="EMBL" id="KUK63282.1"/>
    </source>
</evidence>
<gene>
    <name evidence="1" type="ORF">XD82_0433</name>
</gene>
<dbReference type="GO" id="GO:0016301">
    <property type="term" value="F:kinase activity"/>
    <property type="evidence" value="ECO:0007669"/>
    <property type="project" value="UniProtKB-KW"/>
</dbReference>
<name>A0A124FST3_9EURY</name>
<dbReference type="EMBL" id="LGGD01000034">
    <property type="protein sequence ID" value="KUK63282.1"/>
    <property type="molecule type" value="Genomic_DNA"/>
</dbReference>
<comment type="caution">
    <text evidence="1">The sequence shown here is derived from an EMBL/GenBank/DDBJ whole genome shotgun (WGS) entry which is preliminary data.</text>
</comment>
<evidence type="ECO:0000313" key="2">
    <source>
        <dbReference type="Proteomes" id="UP000054323"/>
    </source>
</evidence>
<dbReference type="Proteomes" id="UP000054323">
    <property type="component" value="Unassembled WGS sequence"/>
</dbReference>
<organism evidence="1 2">
    <name type="scientific">Methanoculleus marisnigri</name>
    <dbReference type="NCBI Taxonomy" id="2198"/>
    <lineage>
        <taxon>Archaea</taxon>
        <taxon>Methanobacteriati</taxon>
        <taxon>Methanobacteriota</taxon>
        <taxon>Stenosarchaea group</taxon>
        <taxon>Methanomicrobia</taxon>
        <taxon>Methanomicrobiales</taxon>
        <taxon>Methanomicrobiaceae</taxon>
        <taxon>Methanoculleus</taxon>
    </lineage>
</organism>
<keyword evidence="1" id="KW-0418">Kinase</keyword>
<dbReference type="AlphaFoldDB" id="A0A124FST3"/>
<sequence>MAPYTMKGPLLPLMERDFQEPGKFLVAGTAVLAALIVEPPGTNLILWLLLFISAGLAGQSGKTPCASWGMGAAPLRPAIPMPP</sequence>
<keyword evidence="1" id="KW-0808">Transferase</keyword>
<accession>A0A124FST3</accession>
<reference evidence="2" key="1">
    <citation type="journal article" date="2015" name="MBio">
        <title>Genome-Resolved Metagenomic Analysis Reveals Roles for Candidate Phyla and Other Microbial Community Members in Biogeochemical Transformations in Oil Reservoirs.</title>
        <authorList>
            <person name="Hu P."/>
            <person name="Tom L."/>
            <person name="Singh A."/>
            <person name="Thomas B.C."/>
            <person name="Baker B.J."/>
            <person name="Piceno Y.M."/>
            <person name="Andersen G.L."/>
            <person name="Banfield J.F."/>
        </authorList>
    </citation>
    <scope>NUCLEOTIDE SEQUENCE [LARGE SCALE GENOMIC DNA]</scope>
</reference>
<proteinExistence type="predicted"/>
<feature type="non-terminal residue" evidence="1">
    <location>
        <position position="83"/>
    </location>
</feature>
<dbReference type="PATRIC" id="fig|2198.4.peg.676"/>